<dbReference type="OrthoDB" id="2118965at2759"/>
<accession>A0A6A6FF31</accession>
<gene>
    <name evidence="1" type="ORF">CERZMDRAFT_97934</name>
</gene>
<name>A0A6A6FF31_9PEZI</name>
<reference evidence="1" key="1">
    <citation type="journal article" date="2020" name="Stud. Mycol.">
        <title>101 Dothideomycetes genomes: a test case for predicting lifestyles and emergence of pathogens.</title>
        <authorList>
            <person name="Haridas S."/>
            <person name="Albert R."/>
            <person name="Binder M."/>
            <person name="Bloem J."/>
            <person name="Labutti K."/>
            <person name="Salamov A."/>
            <person name="Andreopoulos B."/>
            <person name="Baker S."/>
            <person name="Barry K."/>
            <person name="Bills G."/>
            <person name="Bluhm B."/>
            <person name="Cannon C."/>
            <person name="Castanera R."/>
            <person name="Culley D."/>
            <person name="Daum C."/>
            <person name="Ezra D."/>
            <person name="Gonzalez J."/>
            <person name="Henrissat B."/>
            <person name="Kuo A."/>
            <person name="Liang C."/>
            <person name="Lipzen A."/>
            <person name="Lutzoni F."/>
            <person name="Magnuson J."/>
            <person name="Mondo S."/>
            <person name="Nolan M."/>
            <person name="Ohm R."/>
            <person name="Pangilinan J."/>
            <person name="Park H.-J."/>
            <person name="Ramirez L."/>
            <person name="Alfaro M."/>
            <person name="Sun H."/>
            <person name="Tritt A."/>
            <person name="Yoshinaga Y."/>
            <person name="Zwiers L.-H."/>
            <person name="Turgeon B."/>
            <person name="Goodwin S."/>
            <person name="Spatafora J."/>
            <person name="Crous P."/>
            <person name="Grigoriev I."/>
        </authorList>
    </citation>
    <scope>NUCLEOTIDE SEQUENCE</scope>
    <source>
        <strain evidence="1">SCOH1-5</strain>
    </source>
</reference>
<dbReference type="Proteomes" id="UP000799539">
    <property type="component" value="Unassembled WGS sequence"/>
</dbReference>
<proteinExistence type="predicted"/>
<dbReference type="EMBL" id="ML992674">
    <property type="protein sequence ID" value="KAF2212016.1"/>
    <property type="molecule type" value="Genomic_DNA"/>
</dbReference>
<evidence type="ECO:0000313" key="1">
    <source>
        <dbReference type="EMBL" id="KAF2212016.1"/>
    </source>
</evidence>
<dbReference type="AlphaFoldDB" id="A0A6A6FF31"/>
<keyword evidence="2" id="KW-1185">Reference proteome</keyword>
<dbReference type="PANTHER" id="PTHR38703:SF1">
    <property type="entry name" value="ALLERGEN"/>
    <property type="match status" value="1"/>
</dbReference>
<organism evidence="1 2">
    <name type="scientific">Cercospora zeae-maydis SCOH1-5</name>
    <dbReference type="NCBI Taxonomy" id="717836"/>
    <lineage>
        <taxon>Eukaryota</taxon>
        <taxon>Fungi</taxon>
        <taxon>Dikarya</taxon>
        <taxon>Ascomycota</taxon>
        <taxon>Pezizomycotina</taxon>
        <taxon>Dothideomycetes</taxon>
        <taxon>Dothideomycetidae</taxon>
        <taxon>Mycosphaerellales</taxon>
        <taxon>Mycosphaerellaceae</taxon>
        <taxon>Cercospora</taxon>
    </lineage>
</organism>
<sequence length="231" mass="26277">MDAAANAVNKLLGNAGAKDTTVEQEVAPAVEHDTITKEHETREQRVVDKEKHVDHYHTTVQPLVDREVRETKHDHEQAPTEYREINKDTNGDAARAQAAAEREKFRDETHEGATHEKKIDEGEVVGEQVHHHLHETVQPVIEKGKNFRFRDPLPLKKENNSMMENPNLRLVEIVKPSVTHKTIPVKEVIQEQSQNHGVTQKEPISVDEFTHRLDGEKKTEHKVAGELPAEI</sequence>
<dbReference type="PANTHER" id="PTHR38703">
    <property type="entry name" value="CHROMOSOME 8, WHOLE GENOME SHOTGUN SEQUENCE"/>
    <property type="match status" value="1"/>
</dbReference>
<evidence type="ECO:0000313" key="2">
    <source>
        <dbReference type="Proteomes" id="UP000799539"/>
    </source>
</evidence>
<protein>
    <recommendedName>
        <fullName evidence="3">Allergen</fullName>
    </recommendedName>
</protein>
<evidence type="ECO:0008006" key="3">
    <source>
        <dbReference type="Google" id="ProtNLM"/>
    </source>
</evidence>